<evidence type="ECO:0000313" key="2">
    <source>
        <dbReference type="Proteomes" id="UP000059188"/>
    </source>
</evidence>
<organism evidence="1 2">
    <name type="scientific">Thanatephorus cucumeris (strain AG1-IB / isolate 7/3/14)</name>
    <name type="common">Lettuce bottom rot fungus</name>
    <name type="synonym">Rhizoctonia solani</name>
    <dbReference type="NCBI Taxonomy" id="1108050"/>
    <lineage>
        <taxon>Eukaryota</taxon>
        <taxon>Fungi</taxon>
        <taxon>Dikarya</taxon>
        <taxon>Basidiomycota</taxon>
        <taxon>Agaricomycotina</taxon>
        <taxon>Agaricomycetes</taxon>
        <taxon>Cantharellales</taxon>
        <taxon>Ceratobasidiaceae</taxon>
        <taxon>Rhizoctonia</taxon>
        <taxon>Rhizoctonia solani AG-1</taxon>
    </lineage>
</organism>
<name>A0A0B7G4H7_THACB</name>
<dbReference type="EMBL" id="LN679107">
    <property type="protein sequence ID" value="CEL63362.1"/>
    <property type="molecule type" value="Genomic_DNA"/>
</dbReference>
<accession>A0A0B7G4H7</accession>
<gene>
    <name evidence="1" type="ORF">RSOLAG1IB_05407</name>
</gene>
<dbReference type="AlphaFoldDB" id="A0A0B7G4H7"/>
<evidence type="ECO:0000313" key="1">
    <source>
        <dbReference type="EMBL" id="CEL63362.1"/>
    </source>
</evidence>
<keyword evidence="2" id="KW-1185">Reference proteome</keyword>
<dbReference type="Proteomes" id="UP000059188">
    <property type="component" value="Unassembled WGS sequence"/>
</dbReference>
<protein>
    <submittedName>
        <fullName evidence="1">Uncharacterized protein</fullName>
    </submittedName>
</protein>
<proteinExistence type="predicted"/>
<reference evidence="1 2" key="1">
    <citation type="submission" date="2014-11" db="EMBL/GenBank/DDBJ databases">
        <authorList>
            <person name="Wibberg Daniel"/>
        </authorList>
    </citation>
    <scope>NUCLEOTIDE SEQUENCE [LARGE SCALE GENOMIC DNA]</scope>
    <source>
        <strain evidence="1">Rhizoctonia solani AG1-IB 7/3/14</strain>
    </source>
</reference>
<sequence>MSVVALSPVRSRIVAFVASWSRTCLSAGCGECSRTSSQCLPARFRALVDTHRVSTGRRASILRHRGKERSMDRSRG</sequence>